<comment type="caution">
    <text evidence="4">The sequence shown here is derived from an EMBL/GenBank/DDBJ whole genome shotgun (WGS) entry which is preliminary data.</text>
</comment>
<sequence length="719" mass="78883">MPNASDLPPVPPVLEPCLDILKDDKWVERHSLSAGQQRWTLGRAVGEVDFVMQHAALSRGSAGIYLMDLNSGHGIFLDGQRIEKNLRVLLKHGAAIRFRKRKRTRVCYARAAMLRWAALAAVLAAAVCADESFDHAVSVDADGRTNEYSHHLESEPLSLSEITPHWSLDDAALLPQQHVTNSQPSQSEEDESADDESTDDDGDDEESSEEAVGTEKGNFSFSYRQHVTGSTPTGPLGIGTPSVGLNMILDTGSDKFVAKTWSTIKAELDKIDAGASEEVFPGNKIYNHNSSKSYMQLFASQHGRKVPRQGFIAYGSGMAITLEGKETIRVGTDERSSDGKAVDVAGQMHWAVTVKNMHVKKHKLGDDMHVSLPPSAYIMKVQMPRLKEDPNSQAEDSEMRSATSENADANLEEDDDDEASDDAKAVGSTRFRMARRHEAAELTEEEAREAQEAQTQRYQAQVDSLVEERLANQPQSIKEKRPKVFLEVELHKRQLGKVVLELFGDVVPKTVENFRCLCTGERGVSAVSGKPLCFKGSRFHKIIPGKIIQGGDITKGDGSGGDSIYNQDGDGTFESENFKLKHDRPGLVSMAHKRGQEGKNCSQFFFTSKAEPKLDGKNVVFGRVIEGIDKLSKLESMGTKGGTPLFEAIISDCGELESEALRTRKRKLDEESTCRILQPRGPSFRVAPPLKRRSRSNGLTSGLIEAAAPTEAPSLISQV</sequence>
<dbReference type="InterPro" id="IPR002130">
    <property type="entry name" value="Cyclophilin-type_PPIase_dom"/>
</dbReference>
<reference evidence="4 5" key="1">
    <citation type="submission" date="2024-02" db="EMBL/GenBank/DDBJ databases">
        <authorList>
            <person name="Chen Y."/>
            <person name="Shah S."/>
            <person name="Dougan E. K."/>
            <person name="Thang M."/>
            <person name="Chan C."/>
        </authorList>
    </citation>
    <scope>NUCLEOTIDE SEQUENCE [LARGE SCALE GENOMIC DNA]</scope>
</reference>
<dbReference type="InterPro" id="IPR029000">
    <property type="entry name" value="Cyclophilin-like_dom_sf"/>
</dbReference>
<dbReference type="PROSITE" id="PS50006">
    <property type="entry name" value="FHA_DOMAIN"/>
    <property type="match status" value="1"/>
</dbReference>
<feature type="region of interest" description="Disordered" evidence="1">
    <location>
        <begin position="685"/>
        <end position="704"/>
    </location>
</feature>
<dbReference type="PRINTS" id="PR00153">
    <property type="entry name" value="CSAPPISMRASE"/>
</dbReference>
<dbReference type="InterPro" id="IPR008984">
    <property type="entry name" value="SMAD_FHA_dom_sf"/>
</dbReference>
<name>A0ABP0JL22_9DINO</name>
<feature type="region of interest" description="Disordered" evidence="1">
    <location>
        <begin position="387"/>
        <end position="458"/>
    </location>
</feature>
<feature type="compositionally biased region" description="Polar residues" evidence="1">
    <location>
        <begin position="217"/>
        <end position="233"/>
    </location>
</feature>
<protein>
    <recommendedName>
        <fullName evidence="6">Peptidylprolyl isomerase</fullName>
    </recommendedName>
</protein>
<dbReference type="SUPFAM" id="SSF50630">
    <property type="entry name" value="Acid proteases"/>
    <property type="match status" value="1"/>
</dbReference>
<dbReference type="SUPFAM" id="SSF50891">
    <property type="entry name" value="Cyclophilin-like"/>
    <property type="match status" value="1"/>
</dbReference>
<dbReference type="SUPFAM" id="SSF49879">
    <property type="entry name" value="SMAD/FHA domain"/>
    <property type="match status" value="1"/>
</dbReference>
<dbReference type="InterPro" id="IPR021109">
    <property type="entry name" value="Peptidase_aspartic_dom_sf"/>
</dbReference>
<keyword evidence="5" id="KW-1185">Reference proteome</keyword>
<proteinExistence type="predicted"/>
<dbReference type="Proteomes" id="UP001642484">
    <property type="component" value="Unassembled WGS sequence"/>
</dbReference>
<evidence type="ECO:0000256" key="1">
    <source>
        <dbReference type="SAM" id="MobiDB-lite"/>
    </source>
</evidence>
<organism evidence="4 5">
    <name type="scientific">Durusdinium trenchii</name>
    <dbReference type="NCBI Taxonomy" id="1381693"/>
    <lineage>
        <taxon>Eukaryota</taxon>
        <taxon>Sar</taxon>
        <taxon>Alveolata</taxon>
        <taxon>Dinophyceae</taxon>
        <taxon>Suessiales</taxon>
        <taxon>Symbiodiniaceae</taxon>
        <taxon>Durusdinium</taxon>
    </lineage>
</organism>
<dbReference type="Gene3D" id="2.40.100.10">
    <property type="entry name" value="Cyclophilin-like"/>
    <property type="match status" value="1"/>
</dbReference>
<dbReference type="Gene3D" id="2.60.200.20">
    <property type="match status" value="1"/>
</dbReference>
<dbReference type="EMBL" id="CAXAMN010005725">
    <property type="protein sequence ID" value="CAK9015135.1"/>
    <property type="molecule type" value="Genomic_DNA"/>
</dbReference>
<feature type="compositionally biased region" description="Acidic residues" evidence="1">
    <location>
        <begin position="187"/>
        <end position="209"/>
    </location>
</feature>
<feature type="domain" description="FHA" evidence="2">
    <location>
        <begin position="54"/>
        <end position="82"/>
    </location>
</feature>
<evidence type="ECO:0000259" key="2">
    <source>
        <dbReference type="PROSITE" id="PS50006"/>
    </source>
</evidence>
<accession>A0ABP0JL22</accession>
<evidence type="ECO:0000313" key="4">
    <source>
        <dbReference type="EMBL" id="CAK9015135.1"/>
    </source>
</evidence>
<dbReference type="PROSITE" id="PS50072">
    <property type="entry name" value="CSA_PPIASE_2"/>
    <property type="match status" value="1"/>
</dbReference>
<dbReference type="Pfam" id="PF00160">
    <property type="entry name" value="Pro_isomerase"/>
    <property type="match status" value="1"/>
</dbReference>
<dbReference type="InterPro" id="IPR000253">
    <property type="entry name" value="FHA_dom"/>
</dbReference>
<dbReference type="Gene3D" id="2.40.70.10">
    <property type="entry name" value="Acid Proteases"/>
    <property type="match status" value="1"/>
</dbReference>
<dbReference type="PANTHER" id="PTHR11071">
    <property type="entry name" value="PEPTIDYL-PROLYL CIS-TRANS ISOMERASE"/>
    <property type="match status" value="1"/>
</dbReference>
<feature type="compositionally biased region" description="Acidic residues" evidence="1">
    <location>
        <begin position="410"/>
        <end position="420"/>
    </location>
</feature>
<evidence type="ECO:0008006" key="6">
    <source>
        <dbReference type="Google" id="ProtNLM"/>
    </source>
</evidence>
<dbReference type="PANTHER" id="PTHR11071:SF561">
    <property type="entry name" value="PEPTIDYL-PROLYL CIS-TRANS ISOMERASE D-RELATED"/>
    <property type="match status" value="1"/>
</dbReference>
<evidence type="ECO:0000313" key="5">
    <source>
        <dbReference type="Proteomes" id="UP001642484"/>
    </source>
</evidence>
<feature type="domain" description="PPIase cyclophilin-type" evidence="3">
    <location>
        <begin position="485"/>
        <end position="655"/>
    </location>
</feature>
<evidence type="ECO:0000259" key="3">
    <source>
        <dbReference type="PROSITE" id="PS50072"/>
    </source>
</evidence>
<dbReference type="Pfam" id="PF00498">
    <property type="entry name" value="FHA"/>
    <property type="match status" value="1"/>
</dbReference>
<feature type="region of interest" description="Disordered" evidence="1">
    <location>
        <begin position="179"/>
        <end position="236"/>
    </location>
</feature>
<gene>
    <name evidence="4" type="ORF">CCMP2556_LOCUS11982</name>
</gene>